<proteinExistence type="predicted"/>
<feature type="compositionally biased region" description="Basic and acidic residues" evidence="1">
    <location>
        <begin position="101"/>
        <end position="116"/>
    </location>
</feature>
<dbReference type="GeneID" id="106473709"/>
<feature type="compositionally biased region" description="Polar residues" evidence="1">
    <location>
        <begin position="43"/>
        <end position="59"/>
    </location>
</feature>
<feature type="compositionally biased region" description="Basic and acidic residues" evidence="1">
    <location>
        <begin position="60"/>
        <end position="80"/>
    </location>
</feature>
<feature type="compositionally biased region" description="Polar residues" evidence="1">
    <location>
        <begin position="84"/>
        <end position="100"/>
    </location>
</feature>
<evidence type="ECO:0000256" key="1">
    <source>
        <dbReference type="SAM" id="MobiDB-lite"/>
    </source>
</evidence>
<dbReference type="RefSeq" id="XP_022257816.1">
    <property type="nucleotide sequence ID" value="XM_022402108.1"/>
</dbReference>
<organism evidence="2 3">
    <name type="scientific">Limulus polyphemus</name>
    <name type="common">Atlantic horseshoe crab</name>
    <dbReference type="NCBI Taxonomy" id="6850"/>
    <lineage>
        <taxon>Eukaryota</taxon>
        <taxon>Metazoa</taxon>
        <taxon>Ecdysozoa</taxon>
        <taxon>Arthropoda</taxon>
        <taxon>Chelicerata</taxon>
        <taxon>Merostomata</taxon>
        <taxon>Xiphosura</taxon>
        <taxon>Limulidae</taxon>
        <taxon>Limulus</taxon>
    </lineage>
</organism>
<feature type="region of interest" description="Disordered" evidence="1">
    <location>
        <begin position="32"/>
        <end position="121"/>
    </location>
</feature>
<dbReference type="Proteomes" id="UP000694941">
    <property type="component" value="Unplaced"/>
</dbReference>
<evidence type="ECO:0000313" key="2">
    <source>
        <dbReference type="Proteomes" id="UP000694941"/>
    </source>
</evidence>
<protein>
    <submittedName>
        <fullName evidence="3">Uncharacterized protein LOC106473709</fullName>
    </submittedName>
</protein>
<accession>A0ABM1TPL0</accession>
<reference evidence="3" key="1">
    <citation type="submission" date="2025-08" db="UniProtKB">
        <authorList>
            <consortium name="RefSeq"/>
        </authorList>
    </citation>
    <scope>IDENTIFICATION</scope>
    <source>
        <tissue evidence="3">Muscle</tissue>
    </source>
</reference>
<evidence type="ECO:0000313" key="3">
    <source>
        <dbReference type="RefSeq" id="XP_022257816.1"/>
    </source>
</evidence>
<sequence length="141" mass="16386">MRNKKSAEIIKQKQQQVYAQIFQDEFVEYLQSKGSRPQDHRNLSASPSRIQRLKSNQPSNHDREKHSHGSFKKNDSKTVERSYGLNQAQKSHSNNISGTMHQKDSRNEQHEPDKTSVPDMSAPSWVHFTLDRKALMSCFDF</sequence>
<gene>
    <name evidence="3" type="primary">LOC106473709</name>
</gene>
<keyword evidence="2" id="KW-1185">Reference proteome</keyword>
<name>A0ABM1TPL0_LIMPO</name>